<reference evidence="2" key="2">
    <citation type="journal article" date="2022" name="Hortic Res">
        <title>The genome of Dioscorea zingiberensis sheds light on the biosynthesis, origin and evolution of the medicinally important diosgenin saponins.</title>
        <authorList>
            <person name="Li Y."/>
            <person name="Tan C."/>
            <person name="Li Z."/>
            <person name="Guo J."/>
            <person name="Li S."/>
            <person name="Chen X."/>
            <person name="Wang C."/>
            <person name="Dai X."/>
            <person name="Yang H."/>
            <person name="Song W."/>
            <person name="Hou L."/>
            <person name="Xu J."/>
            <person name="Tong Z."/>
            <person name="Xu A."/>
            <person name="Yuan X."/>
            <person name="Wang W."/>
            <person name="Yang Q."/>
            <person name="Chen L."/>
            <person name="Sun Z."/>
            <person name="Wang K."/>
            <person name="Pan B."/>
            <person name="Chen J."/>
            <person name="Bao Y."/>
            <person name="Liu F."/>
            <person name="Qi X."/>
            <person name="Gang D.R."/>
            <person name="Wen J."/>
            <person name="Li J."/>
        </authorList>
    </citation>
    <scope>NUCLEOTIDE SEQUENCE</scope>
    <source>
        <strain evidence="2">Dzin_1.0</strain>
    </source>
</reference>
<dbReference type="PANTHER" id="PTHR31694">
    <property type="entry name" value="DESICCATION-LIKE PROTEIN"/>
    <property type="match status" value="1"/>
</dbReference>
<evidence type="ECO:0000313" key="3">
    <source>
        <dbReference type="Proteomes" id="UP001085076"/>
    </source>
</evidence>
<evidence type="ECO:0000256" key="1">
    <source>
        <dbReference type="SAM" id="SignalP"/>
    </source>
</evidence>
<dbReference type="Proteomes" id="UP001085076">
    <property type="component" value="Miscellaneous, Linkage group lg02"/>
</dbReference>
<name>A0A9D5CYP8_9LILI</name>
<keyword evidence="3" id="KW-1185">Reference proteome</keyword>
<dbReference type="InterPro" id="IPR052965">
    <property type="entry name" value="Pigment-catalase-like"/>
</dbReference>
<accession>A0A9D5CYP8</accession>
<feature type="signal peptide" evidence="1">
    <location>
        <begin position="1"/>
        <end position="30"/>
    </location>
</feature>
<reference evidence="2" key="1">
    <citation type="submission" date="2021-03" db="EMBL/GenBank/DDBJ databases">
        <authorList>
            <person name="Li Z."/>
            <person name="Yang C."/>
        </authorList>
    </citation>
    <scope>NUCLEOTIDE SEQUENCE</scope>
    <source>
        <strain evidence="2">Dzin_1.0</strain>
        <tissue evidence="2">Leaf</tissue>
    </source>
</reference>
<evidence type="ECO:0000313" key="2">
    <source>
        <dbReference type="EMBL" id="KAJ0982340.1"/>
    </source>
</evidence>
<gene>
    <name evidence="2" type="ORF">J5N97_010595</name>
</gene>
<dbReference type="PANTHER" id="PTHR31694:SF26">
    <property type="entry name" value="OS05G0151100 PROTEIN"/>
    <property type="match status" value="1"/>
</dbReference>
<keyword evidence="1" id="KW-0732">Signal</keyword>
<proteinExistence type="predicted"/>
<dbReference type="OrthoDB" id="783254at2759"/>
<comment type="caution">
    <text evidence="2">The sequence shown here is derived from an EMBL/GenBank/DDBJ whole genome shotgun (WGS) entry which is preliminary data.</text>
</comment>
<protein>
    <submittedName>
        <fullName evidence="2">Uncharacterized protein</fullName>
    </submittedName>
</protein>
<sequence>MALSLSSVSSSLQCIVLLLISCNSANSVGANSVPMNEKDMVQFALNLEFLEAEFFLNSALGRGLDDVHGSMQLVAGLLAVEAGQDAVIRTLLYQRKDELVEPYNMTIAEFTNRISKLRNRLASTGVKDEGLTVPENLGAENETTNNIISADVNSLGYARTQVETLRTLYGTGKEAIPGGFFPHGANGRIASANSVGANLSMNEKDMVQFALNLEFLEAEFF</sequence>
<dbReference type="AlphaFoldDB" id="A0A9D5CYP8"/>
<feature type="chain" id="PRO_5039722069" evidence="1">
    <location>
        <begin position="31"/>
        <end position="221"/>
    </location>
</feature>
<dbReference type="EMBL" id="JAGGNH010000002">
    <property type="protein sequence ID" value="KAJ0982340.1"/>
    <property type="molecule type" value="Genomic_DNA"/>
</dbReference>
<organism evidence="2 3">
    <name type="scientific">Dioscorea zingiberensis</name>
    <dbReference type="NCBI Taxonomy" id="325984"/>
    <lineage>
        <taxon>Eukaryota</taxon>
        <taxon>Viridiplantae</taxon>
        <taxon>Streptophyta</taxon>
        <taxon>Embryophyta</taxon>
        <taxon>Tracheophyta</taxon>
        <taxon>Spermatophyta</taxon>
        <taxon>Magnoliopsida</taxon>
        <taxon>Liliopsida</taxon>
        <taxon>Dioscoreales</taxon>
        <taxon>Dioscoreaceae</taxon>
        <taxon>Dioscorea</taxon>
    </lineage>
</organism>